<dbReference type="Proteomes" id="UP001327560">
    <property type="component" value="Chromosome 1"/>
</dbReference>
<keyword evidence="3" id="KW-1185">Reference proteome</keyword>
<dbReference type="Pfam" id="PF00078">
    <property type="entry name" value="RVT_1"/>
    <property type="match status" value="1"/>
</dbReference>
<organism evidence="2 3">
    <name type="scientific">Canna indica</name>
    <name type="common">Indian-shot</name>
    <dbReference type="NCBI Taxonomy" id="4628"/>
    <lineage>
        <taxon>Eukaryota</taxon>
        <taxon>Viridiplantae</taxon>
        <taxon>Streptophyta</taxon>
        <taxon>Embryophyta</taxon>
        <taxon>Tracheophyta</taxon>
        <taxon>Spermatophyta</taxon>
        <taxon>Magnoliopsida</taxon>
        <taxon>Liliopsida</taxon>
        <taxon>Zingiberales</taxon>
        <taxon>Cannaceae</taxon>
        <taxon>Canna</taxon>
    </lineage>
</organism>
<feature type="domain" description="Reverse transcriptase" evidence="1">
    <location>
        <begin position="3"/>
        <end position="74"/>
    </location>
</feature>
<gene>
    <name evidence="2" type="ORF">Cni_G02101</name>
</gene>
<accession>A0AAQ3JQN7</accession>
<dbReference type="EMBL" id="CP136890">
    <property type="protein sequence ID" value="WOK93404.1"/>
    <property type="molecule type" value="Genomic_DNA"/>
</dbReference>
<dbReference type="PANTHER" id="PTHR31635">
    <property type="entry name" value="REVERSE TRANSCRIPTASE DOMAIN-CONTAINING PROTEIN-RELATED"/>
    <property type="match status" value="1"/>
</dbReference>
<evidence type="ECO:0000313" key="2">
    <source>
        <dbReference type="EMBL" id="WOK93404.1"/>
    </source>
</evidence>
<dbReference type="InterPro" id="IPR000477">
    <property type="entry name" value="RT_dom"/>
</dbReference>
<reference evidence="2 3" key="1">
    <citation type="submission" date="2023-10" db="EMBL/GenBank/DDBJ databases">
        <title>Chromosome-scale genome assembly provides insights into flower coloration mechanisms of Canna indica.</title>
        <authorList>
            <person name="Li C."/>
        </authorList>
    </citation>
    <scope>NUCLEOTIDE SEQUENCE [LARGE SCALE GENOMIC DNA]</scope>
    <source>
        <tissue evidence="2">Flower</tissue>
    </source>
</reference>
<protein>
    <submittedName>
        <fullName evidence="2">Mitochondrial protein</fullName>
    </submittedName>
</protein>
<dbReference type="AlphaFoldDB" id="A0AAQ3JQN7"/>
<evidence type="ECO:0000313" key="3">
    <source>
        <dbReference type="Proteomes" id="UP001327560"/>
    </source>
</evidence>
<name>A0AAQ3JQN7_9LILI</name>
<dbReference type="PANTHER" id="PTHR31635:SF196">
    <property type="entry name" value="REVERSE TRANSCRIPTASE DOMAIN-CONTAINING PROTEIN-RELATED"/>
    <property type="match status" value="1"/>
</dbReference>
<sequence>MQDFFRAYDRMEWDFIIAVLRRFGFSLNFTAIIESLLTNCGFSVRFNGILAGFFQSTRGLRQGDPLAPTLFIIAEGQGAPRLHVQGDRNND</sequence>
<proteinExistence type="predicted"/>
<evidence type="ECO:0000259" key="1">
    <source>
        <dbReference type="Pfam" id="PF00078"/>
    </source>
</evidence>